<dbReference type="GO" id="GO:0009401">
    <property type="term" value="P:phosphoenolpyruvate-dependent sugar phosphotransferase system"/>
    <property type="evidence" value="ECO:0007669"/>
    <property type="project" value="InterPro"/>
</dbReference>
<dbReference type="GO" id="GO:0005737">
    <property type="term" value="C:cytoplasm"/>
    <property type="evidence" value="ECO:0007669"/>
    <property type="project" value="InterPro"/>
</dbReference>
<evidence type="ECO:0000313" key="2">
    <source>
        <dbReference type="EMBL" id="EDS73433.1"/>
    </source>
</evidence>
<reference evidence="2" key="1">
    <citation type="submission" date="2008-01" db="EMBL/GenBank/DDBJ databases">
        <authorList>
            <person name="Fulton L."/>
            <person name="Clifton S."/>
            <person name="Fulton B."/>
            <person name="Xu J."/>
            <person name="Minx P."/>
            <person name="Pepin K.H."/>
            <person name="Johnson M."/>
            <person name="Thiruvilangam P."/>
            <person name="Bhonagiri V."/>
            <person name="Nash W.E."/>
            <person name="Mardis E.R."/>
            <person name="Wilson R.K."/>
        </authorList>
    </citation>
    <scope>NUCLEOTIDE SEQUENCE [LARGE SCALE GENOMIC DNA]</scope>
    <source>
        <strain evidence="2">DSM 17244</strain>
    </source>
</reference>
<proteinExistence type="predicted"/>
<organism evidence="2 3">
    <name type="scientific">Anaerofustis stercorihominis DSM 17244</name>
    <dbReference type="NCBI Taxonomy" id="445971"/>
    <lineage>
        <taxon>Bacteria</taxon>
        <taxon>Bacillati</taxon>
        <taxon>Bacillota</taxon>
        <taxon>Clostridia</taxon>
        <taxon>Eubacteriales</taxon>
        <taxon>Eubacteriaceae</taxon>
        <taxon>Anaerofustis</taxon>
    </lineage>
</organism>
<dbReference type="AlphaFoldDB" id="B1C6E8"/>
<comment type="caution">
    <text evidence="2">The sequence shown here is derived from an EMBL/GenBank/DDBJ whole genome shotgun (WGS) entry which is preliminary data.</text>
</comment>
<dbReference type="RefSeq" id="WP_007049742.1">
    <property type="nucleotide sequence ID" value="NZ_DS560018.1"/>
</dbReference>
<accession>B1C6E8</accession>
<dbReference type="PANTHER" id="PTHR40398">
    <property type="entry name" value="PTS SYSTEM GLUCITOL/SORBITOL-SPECIFIC EIIA COMPONENT"/>
    <property type="match status" value="1"/>
</dbReference>
<name>B1C6E8_9FIRM</name>
<dbReference type="Pfam" id="PF03829">
    <property type="entry name" value="PTSIIA_gutA"/>
    <property type="match status" value="1"/>
</dbReference>
<dbReference type="InterPro" id="IPR036665">
    <property type="entry name" value="PTS_IIA_glucitol/sorbitol_sf"/>
</dbReference>
<dbReference type="Gene3D" id="2.40.33.40">
    <property type="entry name" value="Phosphotransferase system, glucitol/sorbitol-specific IIA component"/>
    <property type="match status" value="1"/>
</dbReference>
<evidence type="ECO:0000256" key="1">
    <source>
        <dbReference type="PROSITE-ProRule" id="PRU00420"/>
    </source>
</evidence>
<keyword evidence="3" id="KW-1185">Reference proteome</keyword>
<dbReference type="OrthoDB" id="5113885at2"/>
<dbReference type="PANTHER" id="PTHR40398:SF1">
    <property type="entry name" value="PTS SYSTEM GLUCITOL_SORBITOL-SPECIFIC EIIA COMPONENT"/>
    <property type="match status" value="1"/>
</dbReference>
<dbReference type="EMBL" id="ABIL02000004">
    <property type="protein sequence ID" value="EDS73433.1"/>
    <property type="molecule type" value="Genomic_DNA"/>
</dbReference>
<dbReference type="InterPro" id="IPR004716">
    <property type="entry name" value="PTS_IIA_glucitol/sorbitol-sp"/>
</dbReference>
<dbReference type="HOGENOM" id="CLU_138435_2_1_9"/>
<dbReference type="Proteomes" id="UP000005178">
    <property type="component" value="Unassembled WGS sequence"/>
</dbReference>
<sequence length="123" mass="13632">MDYKSKIIGFGDIALDFLSEKMLILFNEDAPLELAELSVLHEKKELDSEIKVGDFMSLGDNDYVVTAVGAEANDTFKMLGHCCLVFGGKDEVELPGQVQLKGEKLPELKHGDYIQIKFLGGHK</sequence>
<feature type="modified residue" description="Phosphohistidine; by HPr" evidence="1">
    <location>
        <position position="41"/>
    </location>
</feature>
<dbReference type="STRING" id="445971.ANASTE_00288"/>
<dbReference type="GO" id="GO:0016301">
    <property type="term" value="F:kinase activity"/>
    <property type="evidence" value="ECO:0007669"/>
    <property type="project" value="TreeGrafter"/>
</dbReference>
<dbReference type="GeneID" id="98000102"/>
<evidence type="ECO:0000313" key="3">
    <source>
        <dbReference type="Proteomes" id="UP000005178"/>
    </source>
</evidence>
<reference evidence="2" key="2">
    <citation type="submission" date="2013-08" db="EMBL/GenBank/DDBJ databases">
        <title>Draft genome sequence of Anaerofustis stercorihominis (DSM 17244).</title>
        <authorList>
            <person name="Sudarsanam P."/>
            <person name="Ley R."/>
            <person name="Guruge J."/>
            <person name="Turnbaugh P.J."/>
            <person name="Mahowald M."/>
            <person name="Liep D."/>
            <person name="Gordon J."/>
        </authorList>
    </citation>
    <scope>NUCLEOTIDE SEQUENCE</scope>
    <source>
        <strain evidence="2">DSM 17244</strain>
    </source>
</reference>
<gene>
    <name evidence="2" type="ORF">ANASTE_00288</name>
</gene>
<dbReference type="PROSITE" id="PS51097">
    <property type="entry name" value="PTS_EIIA_TYPE_5"/>
    <property type="match status" value="1"/>
</dbReference>
<protein>
    <submittedName>
        <fullName evidence="2">PTS system glucitol/sorbitol-specific IIA component</fullName>
    </submittedName>
</protein>
<dbReference type="SUPFAM" id="SSF141530">
    <property type="entry name" value="PTSIIA/GutA-like"/>
    <property type="match status" value="1"/>
</dbReference>
<dbReference type="eggNOG" id="COG3731">
    <property type="taxonomic scope" value="Bacteria"/>
</dbReference>
<dbReference type="GO" id="GO:0008982">
    <property type="term" value="F:protein-N(PI)-phosphohistidine-sugar phosphotransferase activity"/>
    <property type="evidence" value="ECO:0007669"/>
    <property type="project" value="InterPro"/>
</dbReference>